<evidence type="ECO:0000259" key="1">
    <source>
        <dbReference type="Pfam" id="PF09037"/>
    </source>
</evidence>
<dbReference type="GO" id="GO:0016740">
    <property type="term" value="F:transferase activity"/>
    <property type="evidence" value="ECO:0007669"/>
    <property type="project" value="InterPro"/>
</dbReference>
<name>A0A6J7F7K2_9ZZZZ</name>
<dbReference type="InterPro" id="IPR027417">
    <property type="entry name" value="P-loop_NTPase"/>
</dbReference>
<dbReference type="InterPro" id="IPR024628">
    <property type="entry name" value="Sulfotransferase_Stf0_dom"/>
</dbReference>
<proteinExistence type="predicted"/>
<gene>
    <name evidence="2" type="ORF">UFOPK3573_00071</name>
</gene>
<dbReference type="Gene3D" id="3.40.50.300">
    <property type="entry name" value="P-loop containing nucleotide triphosphate hydrolases"/>
    <property type="match status" value="1"/>
</dbReference>
<dbReference type="EMBL" id="CAFBMJ010000002">
    <property type="protein sequence ID" value="CAB4890901.1"/>
    <property type="molecule type" value="Genomic_DNA"/>
</dbReference>
<protein>
    <submittedName>
        <fullName evidence="2">Unannotated protein</fullName>
    </submittedName>
</protein>
<dbReference type="InterPro" id="IPR015124">
    <property type="entry name" value="Stf0"/>
</dbReference>
<accession>A0A6J7F7K2</accession>
<dbReference type="Pfam" id="PF09037">
    <property type="entry name" value="Sulphotransf"/>
    <property type="match status" value="1"/>
</dbReference>
<sequence>MSSWGKLILNAASAEYCGKTVSAIALSSRISGVETKKLLVVASVERTGSTLLCSILRGTLAAGTPVEYLNIHTQNFVRFRDKYGVPTITPSRLPLSTLRKLLGRSPWRDISYFSQRSYLKYLTRLAEINTTQNGVFGIKMHWNQYKRHMLDQGVDANYWGVPVRWVRIMRQNEIRQAISFVRASQSESWNSNMAVQREPIYDSDAIISALARIADENIQWQKYFVDNNIVPLDITYEQLTRDMDSTIRLVMNHIDSPIDTVPAPQTKKQSDATSKEWAERFVLEHPEHAHRANVSSL</sequence>
<organism evidence="2">
    <name type="scientific">freshwater metagenome</name>
    <dbReference type="NCBI Taxonomy" id="449393"/>
    <lineage>
        <taxon>unclassified sequences</taxon>
        <taxon>metagenomes</taxon>
        <taxon>ecological metagenomes</taxon>
    </lineage>
</organism>
<dbReference type="PIRSF" id="PIRSF021497">
    <property type="entry name" value="Sulphotransferase_Stf0"/>
    <property type="match status" value="1"/>
</dbReference>
<dbReference type="AlphaFoldDB" id="A0A6J7F7K2"/>
<reference evidence="2" key="1">
    <citation type="submission" date="2020-05" db="EMBL/GenBank/DDBJ databases">
        <authorList>
            <person name="Chiriac C."/>
            <person name="Salcher M."/>
            <person name="Ghai R."/>
            <person name="Kavagutti S V."/>
        </authorList>
    </citation>
    <scope>NUCLEOTIDE SEQUENCE</scope>
</reference>
<dbReference type="SUPFAM" id="SSF52540">
    <property type="entry name" value="P-loop containing nucleoside triphosphate hydrolases"/>
    <property type="match status" value="1"/>
</dbReference>
<feature type="domain" description="Sulphotransferase Stf0" evidence="1">
    <location>
        <begin position="40"/>
        <end position="281"/>
    </location>
</feature>
<evidence type="ECO:0000313" key="2">
    <source>
        <dbReference type="EMBL" id="CAB4890901.1"/>
    </source>
</evidence>